<dbReference type="GeneID" id="119723650"/>
<dbReference type="GO" id="GO:0016020">
    <property type="term" value="C:membrane"/>
    <property type="evidence" value="ECO:0007669"/>
    <property type="project" value="UniProtKB-SubCell"/>
</dbReference>
<reference evidence="7" key="1">
    <citation type="submission" date="2022-11" db="UniProtKB">
        <authorList>
            <consortium name="EnsemblMetazoa"/>
        </authorList>
    </citation>
    <scope>IDENTIFICATION</scope>
</reference>
<evidence type="ECO:0000256" key="6">
    <source>
        <dbReference type="SAM" id="Phobius"/>
    </source>
</evidence>
<evidence type="ECO:0000313" key="8">
    <source>
        <dbReference type="Proteomes" id="UP000887568"/>
    </source>
</evidence>
<accession>A0A913ZEZ0</accession>
<protein>
    <recommendedName>
        <fullName evidence="5">Transmembrane protein 254</fullName>
    </recommendedName>
</protein>
<dbReference type="EnsemblMetazoa" id="XM_038194425.1">
    <property type="protein sequence ID" value="XP_038050353.1"/>
    <property type="gene ID" value="LOC119723650"/>
</dbReference>
<evidence type="ECO:0000313" key="7">
    <source>
        <dbReference type="EnsemblMetazoa" id="XP_038050353.1"/>
    </source>
</evidence>
<evidence type="ECO:0000256" key="5">
    <source>
        <dbReference type="ARBA" id="ARBA00034834"/>
    </source>
</evidence>
<sequence>MTLKQEAYFSLPALPWMIVIATGMYILFGSAFWPSIVPYAYLGPVGSLAKYLKDEYPAFLVFLAVSTVIVHFGEALYCMKMCGRKNISDSYRVLWFLSTMAFGGASLKKLSKYKQGASATKLQD</sequence>
<feature type="transmembrane region" description="Helical" evidence="6">
    <location>
        <begin position="12"/>
        <end position="36"/>
    </location>
</feature>
<dbReference type="PANTHER" id="PTHR34104">
    <property type="entry name" value="TRANSMEMBRANE PROTEIN 254"/>
    <property type="match status" value="1"/>
</dbReference>
<dbReference type="PANTHER" id="PTHR34104:SF3">
    <property type="entry name" value="TRANSMEMBRANE PROTEIN 254"/>
    <property type="match status" value="1"/>
</dbReference>
<evidence type="ECO:0000256" key="2">
    <source>
        <dbReference type="ARBA" id="ARBA00022692"/>
    </source>
</evidence>
<feature type="transmembrane region" description="Helical" evidence="6">
    <location>
        <begin position="56"/>
        <end position="78"/>
    </location>
</feature>
<keyword evidence="4 6" id="KW-0472">Membrane</keyword>
<dbReference type="AlphaFoldDB" id="A0A913ZEZ0"/>
<dbReference type="RefSeq" id="XP_038050353.1">
    <property type="nucleotide sequence ID" value="XM_038194425.1"/>
</dbReference>
<organism evidence="7 8">
    <name type="scientific">Patiria miniata</name>
    <name type="common">Bat star</name>
    <name type="synonym">Asterina miniata</name>
    <dbReference type="NCBI Taxonomy" id="46514"/>
    <lineage>
        <taxon>Eukaryota</taxon>
        <taxon>Metazoa</taxon>
        <taxon>Echinodermata</taxon>
        <taxon>Eleutherozoa</taxon>
        <taxon>Asterozoa</taxon>
        <taxon>Asteroidea</taxon>
        <taxon>Valvatacea</taxon>
        <taxon>Valvatida</taxon>
        <taxon>Asterinidae</taxon>
        <taxon>Patiria</taxon>
    </lineage>
</organism>
<evidence type="ECO:0000256" key="1">
    <source>
        <dbReference type="ARBA" id="ARBA00004141"/>
    </source>
</evidence>
<comment type="subcellular location">
    <subcellularLocation>
        <location evidence="1">Membrane</location>
        <topology evidence="1">Multi-pass membrane protein</topology>
    </subcellularLocation>
</comment>
<dbReference type="OrthoDB" id="9984821at2759"/>
<keyword evidence="2 6" id="KW-0812">Transmembrane</keyword>
<dbReference type="OMA" id="FHWFIQT"/>
<keyword evidence="3 6" id="KW-1133">Transmembrane helix</keyword>
<dbReference type="Pfam" id="PF14934">
    <property type="entry name" value="TMEM254"/>
    <property type="match status" value="1"/>
</dbReference>
<proteinExistence type="predicted"/>
<keyword evidence="8" id="KW-1185">Reference proteome</keyword>
<dbReference type="InterPro" id="IPR028110">
    <property type="entry name" value="TMEM254"/>
</dbReference>
<dbReference type="Proteomes" id="UP000887568">
    <property type="component" value="Unplaced"/>
</dbReference>
<name>A0A913ZEZ0_PATMI</name>
<evidence type="ECO:0000256" key="3">
    <source>
        <dbReference type="ARBA" id="ARBA00022989"/>
    </source>
</evidence>
<evidence type="ECO:0000256" key="4">
    <source>
        <dbReference type="ARBA" id="ARBA00023136"/>
    </source>
</evidence>